<dbReference type="KEGG" id="nfl:COO91_06803"/>
<sequence length="122" mass="14052">MLDQQTDYPTRPKTSAMIMKLFQITLVVLVLLINLAIALPSWAEKPPSLTSNPDYFQVGQKVIWLYSPRADSSDVQRIPAEVVKLSSKQVQIKVYKHNHEFVNRWVNPNKLENSQKVKESVF</sequence>
<feature type="transmembrane region" description="Helical" evidence="1">
    <location>
        <begin position="21"/>
        <end position="43"/>
    </location>
</feature>
<gene>
    <name evidence="2" type="ORF">COO91_06803</name>
</gene>
<keyword evidence="1" id="KW-0812">Transmembrane</keyword>
<proteinExistence type="predicted"/>
<evidence type="ECO:0000313" key="2">
    <source>
        <dbReference type="EMBL" id="AUB40778.1"/>
    </source>
</evidence>
<evidence type="ECO:0000256" key="1">
    <source>
        <dbReference type="SAM" id="Phobius"/>
    </source>
</evidence>
<dbReference type="AlphaFoldDB" id="A0A2K8SZA0"/>
<keyword evidence="1" id="KW-1133">Transmembrane helix</keyword>
<keyword evidence="1" id="KW-0472">Membrane</keyword>
<name>A0A2K8SZA0_9NOSO</name>
<organism evidence="2 3">
    <name type="scientific">Nostoc flagelliforme CCNUN1</name>
    <dbReference type="NCBI Taxonomy" id="2038116"/>
    <lineage>
        <taxon>Bacteria</taxon>
        <taxon>Bacillati</taxon>
        <taxon>Cyanobacteriota</taxon>
        <taxon>Cyanophyceae</taxon>
        <taxon>Nostocales</taxon>
        <taxon>Nostocaceae</taxon>
        <taxon>Nostoc</taxon>
    </lineage>
</organism>
<evidence type="ECO:0000313" key="3">
    <source>
        <dbReference type="Proteomes" id="UP000232003"/>
    </source>
</evidence>
<dbReference type="EMBL" id="CP024785">
    <property type="protein sequence ID" value="AUB40778.1"/>
    <property type="molecule type" value="Genomic_DNA"/>
</dbReference>
<keyword evidence="3" id="KW-1185">Reference proteome</keyword>
<reference evidence="2 3" key="1">
    <citation type="submission" date="2017-11" db="EMBL/GenBank/DDBJ databases">
        <title>Complete genome of a free-living desiccation-tolerant cyanobacterium and its photosynthetic adaptation to extreme terrestrial habitat.</title>
        <authorList>
            <person name="Shang J."/>
        </authorList>
    </citation>
    <scope>NUCLEOTIDE SEQUENCE [LARGE SCALE GENOMIC DNA]</scope>
    <source>
        <strain evidence="2 3">CCNUN1</strain>
    </source>
</reference>
<dbReference type="Proteomes" id="UP000232003">
    <property type="component" value="Chromosome"/>
</dbReference>
<dbReference type="RefSeq" id="WP_225912204.1">
    <property type="nucleotide sequence ID" value="NZ_CAWNNC010000001.1"/>
</dbReference>
<accession>A0A2K8SZA0</accession>
<protein>
    <submittedName>
        <fullName evidence="2">Uncharacterized protein</fullName>
    </submittedName>
</protein>